<gene>
    <name evidence="8" type="ORF">BCR35DRAFT_335470</name>
</gene>
<feature type="domain" description="NADP-dependent oxidoreductase" evidence="7">
    <location>
        <begin position="24"/>
        <end position="202"/>
    </location>
</feature>
<dbReference type="GO" id="GO:0016616">
    <property type="term" value="F:oxidoreductase activity, acting on the CH-OH group of donors, NAD or NADP as acceptor"/>
    <property type="evidence" value="ECO:0007669"/>
    <property type="project" value="UniProtKB-ARBA"/>
</dbReference>
<dbReference type="PANTHER" id="PTHR43827:SF3">
    <property type="entry name" value="NADP-DEPENDENT OXIDOREDUCTASE DOMAIN-CONTAINING PROTEIN"/>
    <property type="match status" value="1"/>
</dbReference>
<evidence type="ECO:0000256" key="5">
    <source>
        <dbReference type="PIRSR" id="PIRSR000097-2"/>
    </source>
</evidence>
<dbReference type="OrthoDB" id="416253at2759"/>
<dbReference type="AlphaFoldDB" id="A0A1Y2DB05"/>
<dbReference type="Proteomes" id="UP000193467">
    <property type="component" value="Unassembled WGS sequence"/>
</dbReference>
<evidence type="ECO:0000256" key="1">
    <source>
        <dbReference type="ARBA" id="ARBA00007905"/>
    </source>
</evidence>
<evidence type="ECO:0000256" key="4">
    <source>
        <dbReference type="PIRSR" id="PIRSR000097-1"/>
    </source>
</evidence>
<dbReference type="EMBL" id="MCGR01000086">
    <property type="protein sequence ID" value="ORY56452.1"/>
    <property type="molecule type" value="Genomic_DNA"/>
</dbReference>
<protein>
    <submittedName>
        <fullName evidence="8">Alpha-keto ester reductase-like protein</fullName>
    </submittedName>
</protein>
<keyword evidence="2" id="KW-0521">NADP</keyword>
<evidence type="ECO:0000313" key="8">
    <source>
        <dbReference type="EMBL" id="ORY56452.1"/>
    </source>
</evidence>
<dbReference type="Pfam" id="PF00248">
    <property type="entry name" value="Aldo_ket_red"/>
    <property type="match status" value="1"/>
</dbReference>
<dbReference type="InterPro" id="IPR018170">
    <property type="entry name" value="Aldo/ket_reductase_CS"/>
</dbReference>
<comment type="similarity">
    <text evidence="1">Belongs to the aldo/keto reductase family.</text>
</comment>
<organism evidence="8 9">
    <name type="scientific">Leucosporidium creatinivorum</name>
    <dbReference type="NCBI Taxonomy" id="106004"/>
    <lineage>
        <taxon>Eukaryota</taxon>
        <taxon>Fungi</taxon>
        <taxon>Dikarya</taxon>
        <taxon>Basidiomycota</taxon>
        <taxon>Pucciniomycotina</taxon>
        <taxon>Microbotryomycetes</taxon>
        <taxon>Leucosporidiales</taxon>
        <taxon>Leucosporidium</taxon>
    </lineage>
</organism>
<comment type="caution">
    <text evidence="8">The sequence shown here is derived from an EMBL/GenBank/DDBJ whole genome shotgun (WGS) entry which is preliminary data.</text>
</comment>
<keyword evidence="9" id="KW-1185">Reference proteome</keyword>
<dbReference type="InterPro" id="IPR044494">
    <property type="entry name" value="AKR3C2/3"/>
</dbReference>
<evidence type="ECO:0000256" key="6">
    <source>
        <dbReference type="PIRSR" id="PIRSR000097-3"/>
    </source>
</evidence>
<evidence type="ECO:0000256" key="2">
    <source>
        <dbReference type="ARBA" id="ARBA00022857"/>
    </source>
</evidence>
<proteinExistence type="inferred from homology"/>
<dbReference type="PANTHER" id="PTHR43827">
    <property type="entry name" value="2,5-DIKETO-D-GLUCONIC ACID REDUCTASE"/>
    <property type="match status" value="1"/>
</dbReference>
<feature type="active site" description="Proton donor" evidence="4">
    <location>
        <position position="59"/>
    </location>
</feature>
<dbReference type="InParanoid" id="A0A1Y2DB05"/>
<evidence type="ECO:0000259" key="7">
    <source>
        <dbReference type="Pfam" id="PF00248"/>
    </source>
</evidence>
<dbReference type="PIRSF" id="PIRSF000097">
    <property type="entry name" value="AKR"/>
    <property type="match status" value="1"/>
</dbReference>
<dbReference type="SUPFAM" id="SSF51430">
    <property type="entry name" value="NAD(P)-linked oxidoreductase"/>
    <property type="match status" value="1"/>
</dbReference>
<dbReference type="STRING" id="106004.A0A1Y2DB05"/>
<sequence length="291" mass="31765">MTQSTYPVRKLSDGTEIPGVGYGVGTAWYGRSGIDEELVTAVSTALKAGYTHLDNAEAYGNEESVGEALKRANIPREKLFITTKVGSGLKDIRQAFKSSLSKLGVSYVDLYLIHWPYDLGKDGYPTHEEAWKILEELKDEGLAKSIGVSNYRIKDLERTLAVARHRPVVNQIELHPFVLPAAKPLLEYLKQENITVEAYGPTSPITKFSGTSFDKVLEKVTASVSERAGSKVEGSQVLLHLASTLGAVVVTTSGKEQLLAGGLPALTEEEIKELTTGAPHHARVFMKHMDE</sequence>
<feature type="binding site" evidence="5">
    <location>
        <position position="114"/>
    </location>
    <ligand>
        <name>substrate</name>
    </ligand>
</feature>
<dbReference type="CDD" id="cd19120">
    <property type="entry name" value="AKR_AKR3C2-3"/>
    <property type="match status" value="1"/>
</dbReference>
<keyword evidence="3" id="KW-0560">Oxidoreductase</keyword>
<name>A0A1Y2DB05_9BASI</name>
<feature type="site" description="Lowers pKa of active site Tyr" evidence="6">
    <location>
        <position position="84"/>
    </location>
</feature>
<dbReference type="PROSITE" id="PS00062">
    <property type="entry name" value="ALDOKETO_REDUCTASE_2"/>
    <property type="match status" value="1"/>
</dbReference>
<dbReference type="PRINTS" id="PR00069">
    <property type="entry name" value="ALDKETRDTASE"/>
</dbReference>
<dbReference type="InterPro" id="IPR036812">
    <property type="entry name" value="NAD(P)_OxRdtase_dom_sf"/>
</dbReference>
<dbReference type="FunCoup" id="A0A1Y2DB05">
    <property type="interactions" value="206"/>
</dbReference>
<dbReference type="InterPro" id="IPR023210">
    <property type="entry name" value="NADP_OxRdtase_dom"/>
</dbReference>
<accession>A0A1Y2DB05</accession>
<evidence type="ECO:0000313" key="9">
    <source>
        <dbReference type="Proteomes" id="UP000193467"/>
    </source>
</evidence>
<dbReference type="InterPro" id="IPR020471">
    <property type="entry name" value="AKR"/>
</dbReference>
<evidence type="ECO:0000256" key="3">
    <source>
        <dbReference type="ARBA" id="ARBA00023002"/>
    </source>
</evidence>
<dbReference type="GO" id="GO:0016652">
    <property type="term" value="F:oxidoreductase activity, acting on NAD(P)H as acceptor"/>
    <property type="evidence" value="ECO:0007669"/>
    <property type="project" value="InterPro"/>
</dbReference>
<reference evidence="8 9" key="1">
    <citation type="submission" date="2016-07" db="EMBL/GenBank/DDBJ databases">
        <title>Pervasive Adenine N6-methylation of Active Genes in Fungi.</title>
        <authorList>
            <consortium name="DOE Joint Genome Institute"/>
            <person name="Mondo S.J."/>
            <person name="Dannebaum R.O."/>
            <person name="Kuo R.C."/>
            <person name="Labutti K."/>
            <person name="Haridas S."/>
            <person name="Kuo A."/>
            <person name="Salamov A."/>
            <person name="Ahrendt S.R."/>
            <person name="Lipzen A."/>
            <person name="Sullivan W."/>
            <person name="Andreopoulos W.B."/>
            <person name="Clum A."/>
            <person name="Lindquist E."/>
            <person name="Daum C."/>
            <person name="Ramamoorthy G.K."/>
            <person name="Gryganskyi A."/>
            <person name="Culley D."/>
            <person name="Magnuson J.K."/>
            <person name="James T.Y."/>
            <person name="O'Malley M.A."/>
            <person name="Stajich J.E."/>
            <person name="Spatafora J.W."/>
            <person name="Visel A."/>
            <person name="Grigoriev I.V."/>
        </authorList>
    </citation>
    <scope>NUCLEOTIDE SEQUENCE [LARGE SCALE GENOMIC DNA]</scope>
    <source>
        <strain evidence="8 9">62-1032</strain>
    </source>
</reference>
<dbReference type="Gene3D" id="3.20.20.100">
    <property type="entry name" value="NADP-dependent oxidoreductase domain"/>
    <property type="match status" value="1"/>
</dbReference>